<evidence type="ECO:0000256" key="2">
    <source>
        <dbReference type="ARBA" id="ARBA00005061"/>
    </source>
</evidence>
<evidence type="ECO:0000313" key="12">
    <source>
        <dbReference type="Proteomes" id="UP001500840"/>
    </source>
</evidence>
<dbReference type="PANTHER" id="PTHR12589">
    <property type="entry name" value="PYRUVOYL TETRAHYDROBIOPTERIN SYNTHASE"/>
    <property type="match status" value="1"/>
</dbReference>
<dbReference type="EMBL" id="BAABGA010000022">
    <property type="protein sequence ID" value="GAA4450693.1"/>
    <property type="molecule type" value="Genomic_DNA"/>
</dbReference>
<keyword evidence="7" id="KW-0862">Zinc</keyword>
<dbReference type="InterPro" id="IPR007115">
    <property type="entry name" value="6-PTP_synth/QueD"/>
</dbReference>
<gene>
    <name evidence="11" type="primary">queD</name>
    <name evidence="11" type="ORF">GCM10023156_17230</name>
</gene>
<accession>A0ABP8MKZ3</accession>
<keyword evidence="12" id="KW-1185">Reference proteome</keyword>
<evidence type="ECO:0000256" key="10">
    <source>
        <dbReference type="ARBA" id="ARBA00048807"/>
    </source>
</evidence>
<comment type="catalytic activity">
    <reaction evidence="10">
        <text>7,8-dihydroneopterin 3'-triphosphate + H2O = 6-carboxy-5,6,7,8-tetrahydropterin + triphosphate + acetaldehyde + 2 H(+)</text>
        <dbReference type="Rhea" id="RHEA:27966"/>
        <dbReference type="ChEBI" id="CHEBI:15343"/>
        <dbReference type="ChEBI" id="CHEBI:15377"/>
        <dbReference type="ChEBI" id="CHEBI:15378"/>
        <dbReference type="ChEBI" id="CHEBI:18036"/>
        <dbReference type="ChEBI" id="CHEBI:58462"/>
        <dbReference type="ChEBI" id="CHEBI:61032"/>
        <dbReference type="EC" id="4.1.2.50"/>
    </reaction>
</comment>
<evidence type="ECO:0000256" key="1">
    <source>
        <dbReference type="ARBA" id="ARBA00001947"/>
    </source>
</evidence>
<organism evidence="11 12">
    <name type="scientific">Novipirellula rosea</name>
    <dbReference type="NCBI Taxonomy" id="1031540"/>
    <lineage>
        <taxon>Bacteria</taxon>
        <taxon>Pseudomonadati</taxon>
        <taxon>Planctomycetota</taxon>
        <taxon>Planctomycetia</taxon>
        <taxon>Pirellulales</taxon>
        <taxon>Pirellulaceae</taxon>
        <taxon>Novipirellula</taxon>
    </lineage>
</organism>
<name>A0ABP8MKZ3_9BACT</name>
<dbReference type="EC" id="4.1.2.50" evidence="4"/>
<dbReference type="Pfam" id="PF01242">
    <property type="entry name" value="PTPS"/>
    <property type="match status" value="1"/>
</dbReference>
<protein>
    <recommendedName>
        <fullName evidence="5">6-carboxy-5,6,7,8-tetrahydropterin synthase</fullName>
        <ecNumber evidence="4">4.1.2.50</ecNumber>
    </recommendedName>
    <alternativeName>
        <fullName evidence="9">Queuosine biosynthesis protein QueD</fullName>
    </alternativeName>
</protein>
<evidence type="ECO:0000256" key="7">
    <source>
        <dbReference type="ARBA" id="ARBA00022833"/>
    </source>
</evidence>
<evidence type="ECO:0000256" key="6">
    <source>
        <dbReference type="ARBA" id="ARBA00022723"/>
    </source>
</evidence>
<comment type="caution">
    <text evidence="11">The sequence shown here is derived from an EMBL/GenBank/DDBJ whole genome shotgun (WGS) entry which is preliminary data.</text>
</comment>
<dbReference type="PANTHER" id="PTHR12589:SF7">
    <property type="entry name" value="6-PYRUVOYL TETRAHYDROBIOPTERIN SYNTHASE"/>
    <property type="match status" value="1"/>
</dbReference>
<evidence type="ECO:0000256" key="3">
    <source>
        <dbReference type="ARBA" id="ARBA00008900"/>
    </source>
</evidence>
<keyword evidence="6" id="KW-0479">Metal-binding</keyword>
<proteinExistence type="inferred from homology"/>
<comment type="cofactor">
    <cofactor evidence="1">
        <name>Zn(2+)</name>
        <dbReference type="ChEBI" id="CHEBI:29105"/>
    </cofactor>
</comment>
<evidence type="ECO:0000313" key="11">
    <source>
        <dbReference type="EMBL" id="GAA4450693.1"/>
    </source>
</evidence>
<dbReference type="Gene3D" id="3.30.479.10">
    <property type="entry name" value="6-pyruvoyl tetrahydropterin synthase/QueD"/>
    <property type="match status" value="1"/>
</dbReference>
<sequence>MQFILLRTAARIRYRFEEDMTMSLSIMRRFTFCAGHRLVGHEGKCQNLHGHNYVVEIYVTGHEQDSVGRILDFKLLKERCKGWLDENWDHSFILWDQDENGLAAIRSSEPHRIYELASNPTAENMALHLLNEVCPKILAGTGASAFKVRLWESEETCAEVELDA</sequence>
<evidence type="ECO:0000256" key="9">
    <source>
        <dbReference type="ARBA" id="ARBA00031449"/>
    </source>
</evidence>
<keyword evidence="8" id="KW-0456">Lyase</keyword>
<dbReference type="Proteomes" id="UP001500840">
    <property type="component" value="Unassembled WGS sequence"/>
</dbReference>
<dbReference type="SUPFAM" id="SSF55620">
    <property type="entry name" value="Tetrahydrobiopterin biosynthesis enzymes-like"/>
    <property type="match status" value="1"/>
</dbReference>
<comment type="pathway">
    <text evidence="2">Purine metabolism; 7-cyano-7-deazaguanine biosynthesis.</text>
</comment>
<evidence type="ECO:0000256" key="8">
    <source>
        <dbReference type="ARBA" id="ARBA00023239"/>
    </source>
</evidence>
<comment type="similarity">
    <text evidence="3">Belongs to the PTPS family. QueD subfamily.</text>
</comment>
<evidence type="ECO:0000256" key="4">
    <source>
        <dbReference type="ARBA" id="ARBA00012982"/>
    </source>
</evidence>
<dbReference type="InterPro" id="IPR038418">
    <property type="entry name" value="6-PTP_synth/QueD_sf"/>
</dbReference>
<evidence type="ECO:0000256" key="5">
    <source>
        <dbReference type="ARBA" id="ARBA00018141"/>
    </source>
</evidence>
<reference evidence="12" key="1">
    <citation type="journal article" date="2019" name="Int. J. Syst. Evol. Microbiol.">
        <title>The Global Catalogue of Microorganisms (GCM) 10K type strain sequencing project: providing services to taxonomists for standard genome sequencing and annotation.</title>
        <authorList>
            <consortium name="The Broad Institute Genomics Platform"/>
            <consortium name="The Broad Institute Genome Sequencing Center for Infectious Disease"/>
            <person name="Wu L."/>
            <person name="Ma J."/>
        </authorList>
    </citation>
    <scope>NUCLEOTIDE SEQUENCE [LARGE SCALE GENOMIC DNA]</scope>
    <source>
        <strain evidence="12">JCM 17759</strain>
    </source>
</reference>